<comment type="caution">
    <text evidence="1">The sequence shown here is derived from an EMBL/GenBank/DDBJ whole genome shotgun (WGS) entry which is preliminary data.</text>
</comment>
<dbReference type="CDD" id="cd10801">
    <property type="entry name" value="LamB_YcsF_like_1"/>
    <property type="match status" value="1"/>
</dbReference>
<dbReference type="EC" id="3.5.2.9" evidence="1"/>
<dbReference type="GO" id="GO:0017168">
    <property type="term" value="F:5-oxoprolinase (ATP-hydrolyzing) activity"/>
    <property type="evidence" value="ECO:0007669"/>
    <property type="project" value="UniProtKB-EC"/>
</dbReference>
<evidence type="ECO:0000313" key="2">
    <source>
        <dbReference type="Proteomes" id="UP001589605"/>
    </source>
</evidence>
<dbReference type="Proteomes" id="UP001589605">
    <property type="component" value="Unassembled WGS sequence"/>
</dbReference>
<dbReference type="SUPFAM" id="SSF88713">
    <property type="entry name" value="Glycoside hydrolase/deacetylase"/>
    <property type="match status" value="1"/>
</dbReference>
<keyword evidence="1" id="KW-0378">Hydrolase</keyword>
<reference evidence="1 2" key="1">
    <citation type="submission" date="2024-09" db="EMBL/GenBank/DDBJ databases">
        <authorList>
            <person name="Sun Q."/>
            <person name="Mori K."/>
        </authorList>
    </citation>
    <scope>NUCLEOTIDE SEQUENCE [LARGE SCALE GENOMIC DNA]</scope>
    <source>
        <strain evidence="1 2">CECT 8286</strain>
    </source>
</reference>
<organism evidence="1 2">
    <name type="scientific">Formosa undariae</name>
    <dbReference type="NCBI Taxonomy" id="1325436"/>
    <lineage>
        <taxon>Bacteria</taxon>
        <taxon>Pseudomonadati</taxon>
        <taxon>Bacteroidota</taxon>
        <taxon>Flavobacteriia</taxon>
        <taxon>Flavobacteriales</taxon>
        <taxon>Flavobacteriaceae</taxon>
        <taxon>Formosa</taxon>
    </lineage>
</organism>
<dbReference type="NCBIfam" id="NF003816">
    <property type="entry name" value="PRK05406.1-5"/>
    <property type="match status" value="1"/>
</dbReference>
<dbReference type="PANTHER" id="PTHR30292:SF0">
    <property type="entry name" value="5-OXOPROLINASE SUBUNIT A"/>
    <property type="match status" value="1"/>
</dbReference>
<dbReference type="Pfam" id="PF03746">
    <property type="entry name" value="LamB_YcsF"/>
    <property type="match status" value="1"/>
</dbReference>
<dbReference type="NCBIfam" id="NF003814">
    <property type="entry name" value="PRK05406.1-3"/>
    <property type="match status" value="1"/>
</dbReference>
<dbReference type="InterPro" id="IPR011330">
    <property type="entry name" value="Glyco_hydro/deAcase_b/a-brl"/>
</dbReference>
<dbReference type="PANTHER" id="PTHR30292">
    <property type="entry name" value="UNCHARACTERIZED PROTEIN YBGL-RELATED"/>
    <property type="match status" value="1"/>
</dbReference>
<protein>
    <submittedName>
        <fullName evidence="1">5-oxoprolinase subunit PxpA</fullName>
        <ecNumber evidence="1">3.5.2.9</ecNumber>
    </submittedName>
</protein>
<dbReference type="Gene3D" id="3.20.20.370">
    <property type="entry name" value="Glycoside hydrolase/deacetylase"/>
    <property type="match status" value="1"/>
</dbReference>
<dbReference type="InterPro" id="IPR005501">
    <property type="entry name" value="LamB/YcsF/PxpA-like"/>
</dbReference>
<dbReference type="EMBL" id="JBHMEZ010000031">
    <property type="protein sequence ID" value="MFB9054782.1"/>
    <property type="molecule type" value="Genomic_DNA"/>
</dbReference>
<sequence length="245" mass="27150">MQTHIDINADVGEGIGNESDLMPLISSCNIACGGHAGDVETMKSVSLLAKKHGVKIGAHPSFPDKENFGRHPMDISSIALYISIKKQLKDLIHVLDAEHLHLHHIKPHGALYNLAAVDEKIASVIIEVLKCLMLRVKLYVPYNSVIAKLALEHQIPIIYEAFADRNYNADLTLVSRTESHAMIHDSNTMFEHVYNMVSNENVKTITGELVTIKAETFCIHGDNPEAYLLISELSNRLASKGIQIR</sequence>
<accession>A0ABV5F5Q9</accession>
<dbReference type="RefSeq" id="WP_382384420.1">
    <property type="nucleotide sequence ID" value="NZ_JBHMEZ010000031.1"/>
</dbReference>
<gene>
    <name evidence="1" type="primary">pxpA</name>
    <name evidence="1" type="ORF">ACFFVB_16955</name>
</gene>
<keyword evidence="2" id="KW-1185">Reference proteome</keyword>
<evidence type="ECO:0000313" key="1">
    <source>
        <dbReference type="EMBL" id="MFB9054782.1"/>
    </source>
</evidence>
<proteinExistence type="predicted"/>
<name>A0ABV5F5Q9_9FLAO</name>